<evidence type="ECO:0000313" key="15">
    <source>
        <dbReference type="EMBL" id="GAP33729.1"/>
    </source>
</evidence>
<organism evidence="15 16">
    <name type="scientific">Piscinibacter sakaiensis</name>
    <name type="common">Ideonella sakaiensis</name>
    <dbReference type="NCBI Taxonomy" id="1547922"/>
    <lineage>
        <taxon>Bacteria</taxon>
        <taxon>Pseudomonadati</taxon>
        <taxon>Pseudomonadota</taxon>
        <taxon>Betaproteobacteria</taxon>
        <taxon>Burkholderiales</taxon>
        <taxon>Sphaerotilaceae</taxon>
        <taxon>Piscinibacter</taxon>
    </lineage>
</organism>
<feature type="domain" description="Cytochrome b561 bacterial/Ni-hydrogenase" evidence="14">
    <location>
        <begin position="14"/>
        <end position="191"/>
    </location>
</feature>
<evidence type="ECO:0000256" key="10">
    <source>
        <dbReference type="ARBA" id="ARBA00022989"/>
    </source>
</evidence>
<evidence type="ECO:0000256" key="3">
    <source>
        <dbReference type="ARBA" id="ARBA00010747"/>
    </source>
</evidence>
<evidence type="ECO:0000256" key="4">
    <source>
        <dbReference type="ARBA" id="ARBA00022448"/>
    </source>
</evidence>
<name>A0A0K8NTZ8_PISS1</name>
<accession>A0A0K8NTZ8</accession>
<dbReference type="Pfam" id="PF01292">
    <property type="entry name" value="Ni_hydr_CYTB"/>
    <property type="match status" value="1"/>
</dbReference>
<keyword evidence="12 13" id="KW-0472">Membrane</keyword>
<evidence type="ECO:0000259" key="14">
    <source>
        <dbReference type="Pfam" id="PF01292"/>
    </source>
</evidence>
<feature type="transmembrane region" description="Helical" evidence="13">
    <location>
        <begin position="121"/>
        <end position="140"/>
    </location>
</feature>
<dbReference type="AlphaFoldDB" id="A0A0K8NTZ8"/>
<dbReference type="EC" id="1.2.1.2" evidence="15"/>
<dbReference type="OrthoDB" id="9790598at2"/>
<evidence type="ECO:0000256" key="2">
    <source>
        <dbReference type="ARBA" id="ARBA00004651"/>
    </source>
</evidence>
<keyword evidence="10 13" id="KW-1133">Transmembrane helix</keyword>
<dbReference type="STRING" id="1547922.ISF6_0984"/>
<dbReference type="SUPFAM" id="SSF81342">
    <property type="entry name" value="Transmembrane di-heme cytochromes"/>
    <property type="match status" value="1"/>
</dbReference>
<protein>
    <submittedName>
        <fullName evidence="15">Formate dehydrogenase O, gamma subunit</fullName>
        <ecNumber evidence="15">1.2.1.2</ecNumber>
    </submittedName>
</protein>
<evidence type="ECO:0000256" key="8">
    <source>
        <dbReference type="ARBA" id="ARBA00022723"/>
    </source>
</evidence>
<gene>
    <name evidence="15" type="ORF">ISF6_0984</name>
</gene>
<feature type="transmembrane region" description="Helical" evidence="13">
    <location>
        <begin position="152"/>
        <end position="181"/>
    </location>
</feature>
<evidence type="ECO:0000256" key="1">
    <source>
        <dbReference type="ARBA" id="ARBA00001971"/>
    </source>
</evidence>
<dbReference type="GO" id="GO:0009055">
    <property type="term" value="F:electron transfer activity"/>
    <property type="evidence" value="ECO:0007669"/>
    <property type="project" value="InterPro"/>
</dbReference>
<keyword evidence="4" id="KW-0813">Transport</keyword>
<dbReference type="GO" id="GO:0008863">
    <property type="term" value="F:formate dehydrogenase (NAD+) activity"/>
    <property type="evidence" value="ECO:0007669"/>
    <property type="project" value="InterPro"/>
</dbReference>
<keyword evidence="6" id="KW-0349">Heme</keyword>
<dbReference type="GO" id="GO:0005886">
    <property type="term" value="C:plasma membrane"/>
    <property type="evidence" value="ECO:0007669"/>
    <property type="project" value="UniProtKB-SubCell"/>
</dbReference>
<evidence type="ECO:0000256" key="13">
    <source>
        <dbReference type="SAM" id="Phobius"/>
    </source>
</evidence>
<dbReference type="InterPro" id="IPR006471">
    <property type="entry name" value="Formate_DH_gsu"/>
</dbReference>
<evidence type="ECO:0000256" key="7">
    <source>
        <dbReference type="ARBA" id="ARBA00022692"/>
    </source>
</evidence>
<keyword evidence="7 13" id="KW-0812">Transmembrane</keyword>
<dbReference type="InterPro" id="IPR016174">
    <property type="entry name" value="Di-haem_cyt_TM"/>
</dbReference>
<comment type="cofactor">
    <cofactor evidence="1">
        <name>heme</name>
        <dbReference type="ChEBI" id="CHEBI:30413"/>
    </cofactor>
</comment>
<sequence>MSSDTRPGVRYLRRYSDGERMNHWAIALLFVLAGLSGLALFHPALFFFSNLFGGGSWTRILHPFLGVAMVLLFLGLFVRLWRANVMNAADKAWRAKSGEMLRGNKAAMPPVGKYNAGQKMVFWLMATSLLVLVVTGLMFWRPYFTPFFTIPVMRVAVLLHSVSAVVLVLTVIVHVYAAIWVKGTMRAMTRGTVSEGWAKTNHALWHQEMTR</sequence>
<dbReference type="GO" id="GO:0046872">
    <property type="term" value="F:metal ion binding"/>
    <property type="evidence" value="ECO:0007669"/>
    <property type="project" value="UniProtKB-KW"/>
</dbReference>
<evidence type="ECO:0000256" key="11">
    <source>
        <dbReference type="ARBA" id="ARBA00023004"/>
    </source>
</evidence>
<dbReference type="NCBIfam" id="TIGR01583">
    <property type="entry name" value="formate-DH-gamm"/>
    <property type="match status" value="1"/>
</dbReference>
<keyword evidence="15" id="KW-0560">Oxidoreductase</keyword>
<keyword evidence="11" id="KW-0408">Iron</keyword>
<keyword evidence="8" id="KW-0479">Metal-binding</keyword>
<dbReference type="Proteomes" id="UP000037660">
    <property type="component" value="Unassembled WGS sequence"/>
</dbReference>
<dbReference type="RefSeq" id="WP_054017903.1">
    <property type="nucleotide sequence ID" value="NZ_BBYR01000002.1"/>
</dbReference>
<keyword evidence="9" id="KW-0249">Electron transport</keyword>
<dbReference type="GO" id="GO:0009061">
    <property type="term" value="P:anaerobic respiration"/>
    <property type="evidence" value="ECO:0007669"/>
    <property type="project" value="TreeGrafter"/>
</dbReference>
<evidence type="ECO:0000313" key="16">
    <source>
        <dbReference type="Proteomes" id="UP000037660"/>
    </source>
</evidence>
<evidence type="ECO:0000256" key="12">
    <source>
        <dbReference type="ARBA" id="ARBA00023136"/>
    </source>
</evidence>
<feature type="transmembrane region" description="Helical" evidence="13">
    <location>
        <begin position="21"/>
        <end position="48"/>
    </location>
</feature>
<comment type="caution">
    <text evidence="15">The sequence shown here is derived from an EMBL/GenBank/DDBJ whole genome shotgun (WGS) entry which is preliminary data.</text>
</comment>
<feature type="transmembrane region" description="Helical" evidence="13">
    <location>
        <begin position="60"/>
        <end position="81"/>
    </location>
</feature>
<evidence type="ECO:0000256" key="9">
    <source>
        <dbReference type="ARBA" id="ARBA00022982"/>
    </source>
</evidence>
<reference evidence="16" key="1">
    <citation type="submission" date="2015-07" db="EMBL/GenBank/DDBJ databases">
        <title>Discovery of a poly(ethylene terephthalate assimilation.</title>
        <authorList>
            <person name="Yoshida S."/>
            <person name="Hiraga K."/>
            <person name="Takehana T."/>
            <person name="Taniguchi I."/>
            <person name="Yamaji H."/>
            <person name="Maeda Y."/>
            <person name="Toyohara K."/>
            <person name="Miyamoto K."/>
            <person name="Kimura Y."/>
            <person name="Oda K."/>
        </authorList>
    </citation>
    <scope>NUCLEOTIDE SEQUENCE [LARGE SCALE GENOMIC DNA]</scope>
    <source>
        <strain evidence="16">NBRC 110686 / TISTR 2288 / 201-F6</strain>
    </source>
</reference>
<comment type="subcellular location">
    <subcellularLocation>
        <location evidence="2">Cell membrane</location>
        <topology evidence="2">Multi-pass membrane protein</topology>
    </subcellularLocation>
</comment>
<dbReference type="EMBL" id="BBYR01000002">
    <property type="protein sequence ID" value="GAP33729.1"/>
    <property type="molecule type" value="Genomic_DNA"/>
</dbReference>
<dbReference type="InterPro" id="IPR051817">
    <property type="entry name" value="FDH_cytochrome_b556_subunit"/>
</dbReference>
<keyword evidence="16" id="KW-1185">Reference proteome</keyword>
<evidence type="ECO:0000256" key="5">
    <source>
        <dbReference type="ARBA" id="ARBA00022475"/>
    </source>
</evidence>
<dbReference type="GO" id="GO:0009326">
    <property type="term" value="C:formate dehydrogenase complex"/>
    <property type="evidence" value="ECO:0007669"/>
    <property type="project" value="InterPro"/>
</dbReference>
<proteinExistence type="inferred from homology"/>
<keyword evidence="5" id="KW-1003">Cell membrane</keyword>
<dbReference type="GO" id="GO:0015944">
    <property type="term" value="P:formate oxidation"/>
    <property type="evidence" value="ECO:0007669"/>
    <property type="project" value="TreeGrafter"/>
</dbReference>
<dbReference type="GO" id="GO:0036397">
    <property type="term" value="F:formate dehydrogenase (quinone) activity"/>
    <property type="evidence" value="ECO:0007669"/>
    <property type="project" value="TreeGrafter"/>
</dbReference>
<dbReference type="PANTHER" id="PTHR30074">
    <property type="entry name" value="FORMATE DEHYDROGENASE, NITRATE-INDUCIBLE, CYTOCHROME B556 FDN SUBUNIT"/>
    <property type="match status" value="1"/>
</dbReference>
<evidence type="ECO:0000256" key="6">
    <source>
        <dbReference type="ARBA" id="ARBA00022617"/>
    </source>
</evidence>
<dbReference type="Gene3D" id="1.20.950.20">
    <property type="entry name" value="Transmembrane di-heme cytochromes, Chain C"/>
    <property type="match status" value="1"/>
</dbReference>
<comment type="similarity">
    <text evidence="3">Belongs to the formate dehydrogenase gamma subunit family.</text>
</comment>
<reference evidence="15 16" key="2">
    <citation type="journal article" date="2016" name="Science">
        <title>A bacterium that degrades and assimilates poly(ethylene terephthalate).</title>
        <authorList>
            <person name="Yoshida S."/>
            <person name="Hiraga K."/>
            <person name="Takehana T."/>
            <person name="Taniguchi I."/>
            <person name="Yamaji H."/>
            <person name="Maeda Y."/>
            <person name="Toyohara K."/>
            <person name="Miyamoto K."/>
            <person name="Kimura Y."/>
            <person name="Oda K."/>
        </authorList>
    </citation>
    <scope>NUCLEOTIDE SEQUENCE [LARGE SCALE GENOMIC DNA]</scope>
    <source>
        <strain evidence="16">NBRC 110686 / TISTR 2288 / 201-F6</strain>
    </source>
</reference>
<dbReference type="GO" id="GO:0022904">
    <property type="term" value="P:respiratory electron transport chain"/>
    <property type="evidence" value="ECO:0007669"/>
    <property type="project" value="InterPro"/>
</dbReference>
<dbReference type="InterPro" id="IPR011577">
    <property type="entry name" value="Cyt_b561_bac/Ni-Hgenase"/>
</dbReference>
<dbReference type="PANTHER" id="PTHR30074:SF5">
    <property type="entry name" value="FORMATE DEHYDROGENASE, NITRATE-INDUCIBLE, CYTOCHROME B556(FDN) SUBUNIT"/>
    <property type="match status" value="1"/>
</dbReference>